<protein>
    <recommendedName>
        <fullName evidence="3">BCL5p</fullName>
    </recommendedName>
</protein>
<gene>
    <name evidence="1" type="ORF">Purlil1_5052</name>
</gene>
<dbReference type="InterPro" id="IPR023213">
    <property type="entry name" value="CAT-like_dom_sf"/>
</dbReference>
<evidence type="ECO:0008006" key="3">
    <source>
        <dbReference type="Google" id="ProtNLM"/>
    </source>
</evidence>
<evidence type="ECO:0000313" key="2">
    <source>
        <dbReference type="Proteomes" id="UP001287286"/>
    </source>
</evidence>
<comment type="caution">
    <text evidence="1">The sequence shown here is derived from an EMBL/GenBank/DDBJ whole genome shotgun (WGS) entry which is preliminary data.</text>
</comment>
<reference evidence="1 2" key="1">
    <citation type="journal article" date="2024" name="Microbiol. Resour. Announc.">
        <title>Genome annotations for the ascomycete fungi Trichoderma harzianum, Trichoderma aggressivum, and Purpureocillium lilacinum.</title>
        <authorList>
            <person name="Beijen E.P.W."/>
            <person name="Ohm R.A."/>
        </authorList>
    </citation>
    <scope>NUCLEOTIDE SEQUENCE [LARGE SCALE GENOMIC DNA]</scope>
    <source>
        <strain evidence="1 2">CBS 150709</strain>
    </source>
</reference>
<accession>A0ABR0C2D8</accession>
<sequence length="486" mass="55313">MPLDCESPNIRPLDPKDQWKPIDNIRSLLFIVVREVLNHDALRVALDELIRHHLPILGARIKRNRKNRSLEYHLPRTISEDYALFSWSTREVHAGLETSDLLPRVTDKSVTTVSSIPTLEAHWTPCDWPVERKFDKPDTRLLLVHLTRYTNSTVVAMNLPHAVADQMGFGSLIRAWLLVYRGEQPPPFLDLSQGQLDGPKNVSKKEMRTKGKYRLVSRKEKLEINLGLMLHLMPPSKEERRTLFFPTALIERLRDKHQESLKANYGVASPLLTNGDILAGMLVKLNVTRQRVLTESTVRGHHPALPPGQPYLHNALTFSTTWRVVHRGTPVSELALYHRVAIIEATKPAAIDCSLAITRELFYSRRPMHICEPFELSHIITNWCSAWRDIDFSCAAVTGANGDDCKVSSNAPLVFGHSLERNLPMRCKSHGHSARMRHEKLKEQPQVNSQIMCKAEGGYWCDFACTVRNMKLVDALLESDPLLETI</sequence>
<dbReference type="EMBL" id="JAWRVI010000015">
    <property type="protein sequence ID" value="KAK4090380.1"/>
    <property type="molecule type" value="Genomic_DNA"/>
</dbReference>
<dbReference type="Gene3D" id="3.30.559.10">
    <property type="entry name" value="Chloramphenicol acetyltransferase-like domain"/>
    <property type="match status" value="1"/>
</dbReference>
<evidence type="ECO:0000313" key="1">
    <source>
        <dbReference type="EMBL" id="KAK4090380.1"/>
    </source>
</evidence>
<dbReference type="Proteomes" id="UP001287286">
    <property type="component" value="Unassembled WGS sequence"/>
</dbReference>
<name>A0ABR0C2D8_PURLI</name>
<keyword evidence="2" id="KW-1185">Reference proteome</keyword>
<organism evidence="1 2">
    <name type="scientific">Purpureocillium lilacinum</name>
    <name type="common">Paecilomyces lilacinus</name>
    <dbReference type="NCBI Taxonomy" id="33203"/>
    <lineage>
        <taxon>Eukaryota</taxon>
        <taxon>Fungi</taxon>
        <taxon>Dikarya</taxon>
        <taxon>Ascomycota</taxon>
        <taxon>Pezizomycotina</taxon>
        <taxon>Sordariomycetes</taxon>
        <taxon>Hypocreomycetidae</taxon>
        <taxon>Hypocreales</taxon>
        <taxon>Ophiocordycipitaceae</taxon>
        <taxon>Purpureocillium</taxon>
    </lineage>
</organism>
<proteinExistence type="predicted"/>